<reference evidence="5 6" key="1">
    <citation type="submission" date="2021-07" db="EMBL/GenBank/DDBJ databases">
        <title>Novel Helicobacter sp. Isolated from a dog.</title>
        <authorList>
            <person name="Rimbara E."/>
            <person name="Suzuki M."/>
        </authorList>
    </citation>
    <scope>NUCLEOTIDE SEQUENCE [LARGE SCALE GENOMIC DNA]</scope>
    <source>
        <strain evidence="6">NHP19-003</strain>
    </source>
</reference>
<keyword evidence="3" id="KW-0804">Transcription</keyword>
<evidence type="ECO:0000256" key="1">
    <source>
        <dbReference type="ARBA" id="ARBA00023015"/>
    </source>
</evidence>
<keyword evidence="2" id="KW-0238">DNA-binding</keyword>
<proteinExistence type="predicted"/>
<dbReference type="PANTHER" id="PTHR40661">
    <property type="match status" value="1"/>
</dbReference>
<dbReference type="PANTHER" id="PTHR40661:SF3">
    <property type="entry name" value="FELS-1 PROPHAGE TRANSCRIPTIONAL REGULATOR"/>
    <property type="match status" value="1"/>
</dbReference>
<keyword evidence="1" id="KW-0805">Transcription regulation</keyword>
<dbReference type="CDD" id="cd06529">
    <property type="entry name" value="S24_LexA-like"/>
    <property type="match status" value="1"/>
</dbReference>
<dbReference type="EMBL" id="AP024814">
    <property type="protein sequence ID" value="BCZ17061.1"/>
    <property type="molecule type" value="Genomic_DNA"/>
</dbReference>
<dbReference type="InterPro" id="IPR036286">
    <property type="entry name" value="LexA/Signal_pep-like_sf"/>
</dbReference>
<evidence type="ECO:0000313" key="6">
    <source>
        <dbReference type="Proteomes" id="UP000826775"/>
    </source>
</evidence>
<evidence type="ECO:0000313" key="5">
    <source>
        <dbReference type="EMBL" id="BCZ17061.1"/>
    </source>
</evidence>
<evidence type="ECO:0000259" key="4">
    <source>
        <dbReference type="Pfam" id="PF00717"/>
    </source>
</evidence>
<evidence type="ECO:0000256" key="2">
    <source>
        <dbReference type="ARBA" id="ARBA00023125"/>
    </source>
</evidence>
<name>A0ABM7S942_9HELI</name>
<organism evidence="5 6">
    <name type="scientific">Helicobacter gastrocanis</name>
    <dbReference type="NCBI Taxonomy" id="2849641"/>
    <lineage>
        <taxon>Bacteria</taxon>
        <taxon>Pseudomonadati</taxon>
        <taxon>Campylobacterota</taxon>
        <taxon>Epsilonproteobacteria</taxon>
        <taxon>Campylobacterales</taxon>
        <taxon>Helicobacteraceae</taxon>
        <taxon>Helicobacter</taxon>
    </lineage>
</organism>
<accession>A0ABM7S942</accession>
<sequence length="256" mass="27759">MRSLAAVAEKLGRSRKTAATWISVQKIPNKVWYSYLKIATSGDAKVPPPVPDLADRVAVDSEGFCGAFLAFVEMLRKHFHFGTWQEMANAVGVSEKAFLLYMHKLKNNTAPSLKFVRAFGKLVDVDAYFVLGDGGGGVALAVASPFNRFSGGSDFSMINALKTSLAKMEILRVHGDAMSPLLVNGDFVFVENTPPNSGDIVAVHYGGEIIIRRLGKDHNSRAITLSAHNEAYTPYTIEGIELLQLVGVVRGKFVGV</sequence>
<dbReference type="InterPro" id="IPR015927">
    <property type="entry name" value="Peptidase_S24_S26A/B/C"/>
</dbReference>
<dbReference type="SUPFAM" id="SSF51306">
    <property type="entry name" value="LexA/Signal peptidase"/>
    <property type="match status" value="1"/>
</dbReference>
<feature type="domain" description="Peptidase S24/S26A/S26B/S26C" evidence="4">
    <location>
        <begin position="166"/>
        <end position="249"/>
    </location>
</feature>
<dbReference type="Proteomes" id="UP000826775">
    <property type="component" value="Chromosome"/>
</dbReference>
<protein>
    <recommendedName>
        <fullName evidence="4">Peptidase S24/S26A/S26B/S26C domain-containing protein</fullName>
    </recommendedName>
</protein>
<evidence type="ECO:0000256" key="3">
    <source>
        <dbReference type="ARBA" id="ARBA00023163"/>
    </source>
</evidence>
<dbReference type="InterPro" id="IPR039418">
    <property type="entry name" value="LexA-like"/>
</dbReference>
<dbReference type="Pfam" id="PF00717">
    <property type="entry name" value="Peptidase_S24"/>
    <property type="match status" value="1"/>
</dbReference>
<keyword evidence="6" id="KW-1185">Reference proteome</keyword>
<dbReference type="Gene3D" id="2.10.109.10">
    <property type="entry name" value="Umud Fragment, subunit A"/>
    <property type="match status" value="1"/>
</dbReference>
<gene>
    <name evidence="5" type="ORF">NHP190003_03430</name>
</gene>
<dbReference type="RefSeq" id="WP_221280072.1">
    <property type="nucleotide sequence ID" value="NZ_AP024814.1"/>
</dbReference>